<proteinExistence type="predicted"/>
<dbReference type="Gene3D" id="1.25.40.10">
    <property type="entry name" value="Tetratricopeptide repeat domain"/>
    <property type="match status" value="1"/>
</dbReference>
<dbReference type="InterPro" id="IPR011990">
    <property type="entry name" value="TPR-like_helical_dom_sf"/>
</dbReference>
<dbReference type="AlphaFoldDB" id="B3PWN4"/>
<name>B3PWN4_RHIE6</name>
<dbReference type="Proteomes" id="UP000008817">
    <property type="component" value="Chromosome"/>
</dbReference>
<protein>
    <submittedName>
        <fullName evidence="2">Hypothetical conserved protein</fullName>
    </submittedName>
</protein>
<dbReference type="EMBL" id="CP001074">
    <property type="protein sequence ID" value="ACE89102.1"/>
    <property type="molecule type" value="Genomic_DNA"/>
</dbReference>
<evidence type="ECO:0000313" key="3">
    <source>
        <dbReference type="Proteomes" id="UP000008817"/>
    </source>
</evidence>
<dbReference type="eggNOG" id="COG0457">
    <property type="taxonomic scope" value="Bacteria"/>
</dbReference>
<accession>B3PWN4</accession>
<dbReference type="KEGG" id="rec:RHECIAT_CH0000106"/>
<sequence>MFAIGDLGEPMTSAGINRVVASQEDVQQQLERILSSREFRLPERARRFLEFVVTETLAGRRDYLKAFTIAQAVFGRDANFDAQQDPCVRIEAGRLRRELEHYYLTAGAADRIIITIPKGGYAPVFDVIDTAGPADMELPEQPDQPGPSGDDGGEINTAADTVGREQPDRRLSRPLYWLLAAGVAIILASAAALLQQLESPKSARKTATTIENRPTILVERFESVSDGGLASDISRGITDDIIEKLVRFNDIVVVTAMPRIKTGQVSSEPLYALQGSVRLEGSQLRSTARLVRRVDAAVIWASNYDADMKVQGIPKTQASLAGDIAAAVARPFGVMFQTDTAAIAGNADAFSCVLSYYSYRSEMTVQAHEAAKSCLQRAVEEAPADSNVAALLSLIHLDEFRFSYQLHTKSTAATLGIAKDLAVRAVQLDPKNARALQALMLADFFGNDPAEALRAGAAAYASNPNDTEVAGEYGLRLSMSGEWDKGCTLISEAVGKNAGPRGYYQVGMALCAFMRGDTQAAELWSRMSDLNYNPMHRLVLLSILGALGKQQEAKEQLDWIRRESPALIPNIRREVVSRLARPQDQQRFLAGIEAAGLSVQNGDAPGN</sequence>
<feature type="compositionally biased region" description="Low complexity" evidence="1">
    <location>
        <begin position="139"/>
        <end position="148"/>
    </location>
</feature>
<gene>
    <name evidence="2" type="ordered locus">RHECIAT_CH0000106</name>
</gene>
<organism evidence="2 3">
    <name type="scientific">Rhizobium etli (strain CIAT 652)</name>
    <dbReference type="NCBI Taxonomy" id="491916"/>
    <lineage>
        <taxon>Bacteria</taxon>
        <taxon>Pseudomonadati</taxon>
        <taxon>Pseudomonadota</taxon>
        <taxon>Alphaproteobacteria</taxon>
        <taxon>Hyphomicrobiales</taxon>
        <taxon>Rhizobiaceae</taxon>
        <taxon>Rhizobium/Agrobacterium group</taxon>
        <taxon>Rhizobium</taxon>
    </lineage>
</organism>
<dbReference type="HOGENOM" id="CLU_019981_3_0_5"/>
<reference evidence="2 3" key="1">
    <citation type="submission" date="2008-04" db="EMBL/GenBank/DDBJ databases">
        <title>Genome diversity and DNA divergence of Rhizobium etli.</title>
        <authorList>
            <person name="Gonzalez V."/>
            <person name="Acosta J.L."/>
            <person name="Santamaria R.I."/>
            <person name="Bustos P."/>
            <person name="Hernandez-Gonzalez I.L."/>
            <person name="Fernandez J.L."/>
            <person name="Diaz R."/>
            <person name="Flores M."/>
            <person name="Mora J."/>
            <person name="Palacios R."/>
            <person name="Davila G."/>
        </authorList>
    </citation>
    <scope>NUCLEOTIDE SEQUENCE [LARGE SCALE GENOMIC DNA]</scope>
    <source>
        <strain evidence="2 3">CIAT 652</strain>
    </source>
</reference>
<dbReference type="SUPFAM" id="SSF48452">
    <property type="entry name" value="TPR-like"/>
    <property type="match status" value="1"/>
</dbReference>
<feature type="region of interest" description="Disordered" evidence="1">
    <location>
        <begin position="133"/>
        <end position="167"/>
    </location>
</feature>
<evidence type="ECO:0000313" key="2">
    <source>
        <dbReference type="EMBL" id="ACE89102.1"/>
    </source>
</evidence>
<evidence type="ECO:0000256" key="1">
    <source>
        <dbReference type="SAM" id="MobiDB-lite"/>
    </source>
</evidence>
<dbReference type="eggNOG" id="COG5616">
    <property type="taxonomic scope" value="Bacteria"/>
</dbReference>